<dbReference type="AlphaFoldDB" id="A0A3P6EJL9"/>
<proteinExistence type="predicted"/>
<accession>A0A3P6EJL9</accession>
<organism evidence="1">
    <name type="scientific">Brassica oleracea</name>
    <name type="common">Wild cabbage</name>
    <dbReference type="NCBI Taxonomy" id="3712"/>
    <lineage>
        <taxon>Eukaryota</taxon>
        <taxon>Viridiplantae</taxon>
        <taxon>Streptophyta</taxon>
        <taxon>Embryophyta</taxon>
        <taxon>Tracheophyta</taxon>
        <taxon>Spermatophyta</taxon>
        <taxon>Magnoliopsida</taxon>
        <taxon>eudicotyledons</taxon>
        <taxon>Gunneridae</taxon>
        <taxon>Pentapetalae</taxon>
        <taxon>rosids</taxon>
        <taxon>malvids</taxon>
        <taxon>Brassicales</taxon>
        <taxon>Brassicaceae</taxon>
        <taxon>Brassiceae</taxon>
        <taxon>Brassica</taxon>
    </lineage>
</organism>
<evidence type="ECO:0000313" key="1">
    <source>
        <dbReference type="EMBL" id="VDD37646.1"/>
    </source>
</evidence>
<gene>
    <name evidence="1" type="ORF">BOLC7T43206H</name>
</gene>
<reference evidence="1" key="1">
    <citation type="submission" date="2018-11" db="EMBL/GenBank/DDBJ databases">
        <authorList>
            <consortium name="Genoscope - CEA"/>
            <person name="William W."/>
        </authorList>
    </citation>
    <scope>NUCLEOTIDE SEQUENCE</scope>
</reference>
<protein>
    <submittedName>
        <fullName evidence="1">Uncharacterized protein</fullName>
    </submittedName>
</protein>
<feature type="non-terminal residue" evidence="1">
    <location>
        <position position="63"/>
    </location>
</feature>
<sequence>MANRYTRSEKGKWVAGSATPVRRAPIRIPPSNNAELIEDNKLTLLGRVTNPFVQKPKWVLDWL</sequence>
<name>A0A3P6EJL9_BRAOL</name>
<dbReference type="EMBL" id="LR031876">
    <property type="protein sequence ID" value="VDD37646.1"/>
    <property type="molecule type" value="Genomic_DNA"/>
</dbReference>